<keyword evidence="3" id="KW-1185">Reference proteome</keyword>
<proteinExistence type="predicted"/>
<protein>
    <recommendedName>
        <fullName evidence="4">F-box domain-containing protein</fullName>
    </recommendedName>
</protein>
<reference evidence="2" key="1">
    <citation type="journal article" date="2020" name="Fungal Divers.">
        <title>Resolving the Mortierellaceae phylogeny through synthesis of multi-gene phylogenetics and phylogenomics.</title>
        <authorList>
            <person name="Vandepol N."/>
            <person name="Liber J."/>
            <person name="Desiro A."/>
            <person name="Na H."/>
            <person name="Kennedy M."/>
            <person name="Barry K."/>
            <person name="Grigoriev I.V."/>
            <person name="Miller A.N."/>
            <person name="O'Donnell K."/>
            <person name="Stajich J.E."/>
            <person name="Bonito G."/>
        </authorList>
    </citation>
    <scope>NUCLEOTIDE SEQUENCE</scope>
    <source>
        <strain evidence="2">NRRL 28262</strain>
    </source>
</reference>
<dbReference type="SUPFAM" id="SSF81383">
    <property type="entry name" value="F-box domain"/>
    <property type="match status" value="1"/>
</dbReference>
<comment type="caution">
    <text evidence="2">The sequence shown here is derived from an EMBL/GenBank/DDBJ whole genome shotgun (WGS) entry which is preliminary data.</text>
</comment>
<dbReference type="Gene3D" id="3.80.10.10">
    <property type="entry name" value="Ribonuclease Inhibitor"/>
    <property type="match status" value="1"/>
</dbReference>
<dbReference type="AlphaFoldDB" id="A0AAD4HA00"/>
<feature type="region of interest" description="Disordered" evidence="1">
    <location>
        <begin position="625"/>
        <end position="668"/>
    </location>
</feature>
<dbReference type="PANTHER" id="PTHR38926:SF5">
    <property type="entry name" value="F-BOX AND LEUCINE-RICH REPEAT PROTEIN 6"/>
    <property type="match status" value="1"/>
</dbReference>
<feature type="compositionally biased region" description="Low complexity" evidence="1">
    <location>
        <begin position="204"/>
        <end position="231"/>
    </location>
</feature>
<accession>A0AAD4HA00</accession>
<evidence type="ECO:0000256" key="1">
    <source>
        <dbReference type="SAM" id="MobiDB-lite"/>
    </source>
</evidence>
<sequence length="760" mass="83380">MTVLEAFFRNDLLICFLRQYLRAEDVYACSLVCKQWHDQFEPYIWSIVELTHPAMIKNHSFPRPLRAAFSTQGDKIKALLTDDSANPSKIAEHCHNLTDFCAVTDRYSVESKDQESDAILKILDLNPKLTRLRLEGLQFSEGDLGSGLAVALTSLEHLAYFTLICAKECTISIANLQLILASCPINLQELTLSIPSPPPKEEAPNTNNNNNNNNIVANNNNNNDNADNNAEADANLNGVAAAAAEATAAAAVAAAAVVEPPNPSLERLLNLQKEIEISTRNPMPFLKTLWFQGDFRDDDKPLLIPFIARCSNLETLIVPMVLEEPSDVLATTIRKYCPKLRNLEIGPTNFSDDYVAGLIGSAARLEQLTLHHIPHLQTSSAIAIAQHADSLQRLVLDYDTRIQSADIQTILTSCKALQVFQIRVDNISHKSPRLEIKDLVSAPWTALKLRELELVIGSDFGDLEDSNAASATTAEDVVEESDSNDANTSDSSNVATTSGDTTITATTSDDATIVTATTSRGTTSTASTSADNSSASVTISTTAAEESKEKQECKDEDVKDLDLAIKNLKIQDEEVVTVSKVDYAPPAKAKVVVDRAAMVEQVYKQLGSLTQLYSLTLGWVPVSTSTDPPIDDSTDTPMSSPSTTTTKDDTTATTTTSTSTSTSSTPPPAALDFTLASGLGHLKTMTRLAELDLSLMLQHKVGQAELEWMHETWSRWYLFYGYVPRESTFEPYQFMRDAGSQSGMEHIRWLRERRPDMKLR</sequence>
<dbReference type="Proteomes" id="UP001194580">
    <property type="component" value="Unassembled WGS sequence"/>
</dbReference>
<dbReference type="InterPro" id="IPR032675">
    <property type="entry name" value="LRR_dom_sf"/>
</dbReference>
<feature type="region of interest" description="Disordered" evidence="1">
    <location>
        <begin position="465"/>
        <end position="504"/>
    </location>
</feature>
<evidence type="ECO:0000313" key="3">
    <source>
        <dbReference type="Proteomes" id="UP001194580"/>
    </source>
</evidence>
<evidence type="ECO:0008006" key="4">
    <source>
        <dbReference type="Google" id="ProtNLM"/>
    </source>
</evidence>
<gene>
    <name evidence="2" type="ORF">BGZ95_012034</name>
</gene>
<dbReference type="EMBL" id="JAAAIL010000097">
    <property type="protein sequence ID" value="KAG0279867.1"/>
    <property type="molecule type" value="Genomic_DNA"/>
</dbReference>
<dbReference type="PANTHER" id="PTHR38926">
    <property type="entry name" value="F-BOX DOMAIN CONTAINING PROTEIN, EXPRESSED"/>
    <property type="match status" value="1"/>
</dbReference>
<feature type="compositionally biased region" description="Low complexity" evidence="1">
    <location>
        <begin position="519"/>
        <end position="544"/>
    </location>
</feature>
<feature type="region of interest" description="Disordered" evidence="1">
    <location>
        <begin position="519"/>
        <end position="551"/>
    </location>
</feature>
<feature type="compositionally biased region" description="Low complexity" evidence="1">
    <location>
        <begin position="484"/>
        <end position="504"/>
    </location>
</feature>
<name>A0AAD4HA00_9FUNG</name>
<feature type="region of interest" description="Disordered" evidence="1">
    <location>
        <begin position="196"/>
        <end position="231"/>
    </location>
</feature>
<feature type="compositionally biased region" description="Low complexity" evidence="1">
    <location>
        <begin position="635"/>
        <end position="664"/>
    </location>
</feature>
<evidence type="ECO:0000313" key="2">
    <source>
        <dbReference type="EMBL" id="KAG0279867.1"/>
    </source>
</evidence>
<organism evidence="2 3">
    <name type="scientific">Linnemannia exigua</name>
    <dbReference type="NCBI Taxonomy" id="604196"/>
    <lineage>
        <taxon>Eukaryota</taxon>
        <taxon>Fungi</taxon>
        <taxon>Fungi incertae sedis</taxon>
        <taxon>Mucoromycota</taxon>
        <taxon>Mortierellomycotina</taxon>
        <taxon>Mortierellomycetes</taxon>
        <taxon>Mortierellales</taxon>
        <taxon>Mortierellaceae</taxon>
        <taxon>Linnemannia</taxon>
    </lineage>
</organism>
<dbReference type="SUPFAM" id="SSF52047">
    <property type="entry name" value="RNI-like"/>
    <property type="match status" value="1"/>
</dbReference>
<dbReference type="InterPro" id="IPR036047">
    <property type="entry name" value="F-box-like_dom_sf"/>
</dbReference>